<protein>
    <recommendedName>
        <fullName evidence="4">Membrane-bound lysozyme-inhibitor of c-type lysozyme</fullName>
    </recommendedName>
</protein>
<evidence type="ECO:0000256" key="1">
    <source>
        <dbReference type="SAM" id="SignalP"/>
    </source>
</evidence>
<evidence type="ECO:0000313" key="2">
    <source>
        <dbReference type="EMBL" id="MEI5998022.1"/>
    </source>
</evidence>
<dbReference type="EMBL" id="JACFYJ010000016">
    <property type="protein sequence ID" value="MEI5998022.1"/>
    <property type="molecule type" value="Genomic_DNA"/>
</dbReference>
<keyword evidence="1" id="KW-0732">Signal</keyword>
<dbReference type="RefSeq" id="WP_336598227.1">
    <property type="nucleotide sequence ID" value="NZ_JACFYJ010000016.1"/>
</dbReference>
<evidence type="ECO:0000313" key="3">
    <source>
        <dbReference type="Proteomes" id="UP001386437"/>
    </source>
</evidence>
<feature type="signal peptide" evidence="1">
    <location>
        <begin position="1"/>
        <end position="18"/>
    </location>
</feature>
<keyword evidence="3" id="KW-1185">Reference proteome</keyword>
<gene>
    <name evidence="2" type="ORF">H3V53_12695</name>
</gene>
<name>A0ABU8IQY1_9BURK</name>
<dbReference type="Proteomes" id="UP001386437">
    <property type="component" value="Unassembled WGS sequence"/>
</dbReference>
<proteinExistence type="predicted"/>
<comment type="caution">
    <text evidence="2">The sequence shown here is derived from an EMBL/GenBank/DDBJ whole genome shotgun (WGS) entry which is preliminary data.</text>
</comment>
<accession>A0ABU8IQY1</accession>
<evidence type="ECO:0008006" key="4">
    <source>
        <dbReference type="Google" id="ProtNLM"/>
    </source>
</evidence>
<organism evidence="2 3">
    <name type="scientific">Paraburkholderia bengalensis</name>
    <dbReference type="NCBI Taxonomy" id="2747562"/>
    <lineage>
        <taxon>Bacteria</taxon>
        <taxon>Pseudomonadati</taxon>
        <taxon>Pseudomonadota</taxon>
        <taxon>Betaproteobacteria</taxon>
        <taxon>Burkholderiales</taxon>
        <taxon>Burkholderiaceae</taxon>
        <taxon>Paraburkholderia</taxon>
    </lineage>
</organism>
<feature type="chain" id="PRO_5045255193" description="Membrane-bound lysozyme-inhibitor of c-type lysozyme" evidence="1">
    <location>
        <begin position="19"/>
        <end position="113"/>
    </location>
</feature>
<sequence length="113" mass="12314">MRKLAVTLSIPLFLAACAQYEASHNPDAGDPMKDNMTNRPVNEVIQCMTQAAAKHDNPVKTTPIPQGQMLDFGDSNIVKVRADNGGTTFRYYAGKRNTSNLWIESASKECAPG</sequence>
<dbReference type="PROSITE" id="PS51257">
    <property type="entry name" value="PROKAR_LIPOPROTEIN"/>
    <property type="match status" value="1"/>
</dbReference>
<reference evidence="2 3" key="1">
    <citation type="journal article" date="2022" name="Arch. Microbiol.">
        <title>Paraburkholderia bengalensis sp. nov. isolated from roots of Oryza sativa, IR64.</title>
        <authorList>
            <person name="Nag P."/>
            <person name="Mondal N."/>
            <person name="Sarkar J."/>
            <person name="Das S."/>
        </authorList>
    </citation>
    <scope>NUCLEOTIDE SEQUENCE [LARGE SCALE GENOMIC DNA]</scope>
    <source>
        <strain evidence="2 3">IR64_4_BI</strain>
    </source>
</reference>